<dbReference type="Proteomes" id="UP000186309">
    <property type="component" value="Chromosome"/>
</dbReference>
<reference evidence="2" key="1">
    <citation type="submission" date="2016-12" db="EMBL/GenBank/DDBJ databases">
        <title>Comparative genomics of four Isosphaeraceae planctomycetes: a common pool of plasmids and glycoside hydrolase genes.</title>
        <authorList>
            <person name="Ivanova A."/>
        </authorList>
    </citation>
    <scope>NUCLEOTIDE SEQUENCE [LARGE SCALE GENOMIC DNA]</scope>
    <source>
        <strain evidence="2">PX4</strain>
    </source>
</reference>
<dbReference type="KEGG" id="pbor:BSF38_05111"/>
<evidence type="ECO:0000313" key="1">
    <source>
        <dbReference type="EMBL" id="APW63539.1"/>
    </source>
</evidence>
<dbReference type="STRING" id="1387353.BSF38_05111"/>
<evidence type="ECO:0000313" key="2">
    <source>
        <dbReference type="Proteomes" id="UP000186309"/>
    </source>
</evidence>
<accession>A0A1U7CXC3</accession>
<name>A0A1U7CXC3_9BACT</name>
<protein>
    <submittedName>
        <fullName evidence="1">Uncharacterized protein</fullName>
    </submittedName>
</protein>
<dbReference type="AlphaFoldDB" id="A0A1U7CXC3"/>
<dbReference type="EMBL" id="CP019082">
    <property type="protein sequence ID" value="APW63539.1"/>
    <property type="molecule type" value="Genomic_DNA"/>
</dbReference>
<sequence>MRWAMIVNGRVDNIAIWDGVAEWDHGADALIRLDESGYEVVDIGWSWDGTSFAAPVPPDLVPE</sequence>
<keyword evidence="2" id="KW-1185">Reference proteome</keyword>
<organism evidence="1 2">
    <name type="scientific">Paludisphaera borealis</name>
    <dbReference type="NCBI Taxonomy" id="1387353"/>
    <lineage>
        <taxon>Bacteria</taxon>
        <taxon>Pseudomonadati</taxon>
        <taxon>Planctomycetota</taxon>
        <taxon>Planctomycetia</taxon>
        <taxon>Isosphaerales</taxon>
        <taxon>Isosphaeraceae</taxon>
        <taxon>Paludisphaera</taxon>
    </lineage>
</organism>
<proteinExistence type="predicted"/>
<gene>
    <name evidence="1" type="ORF">BSF38_05111</name>
</gene>